<dbReference type="SUPFAM" id="SSF53850">
    <property type="entry name" value="Periplasmic binding protein-like II"/>
    <property type="match status" value="1"/>
</dbReference>
<dbReference type="FunFam" id="1.10.10.10:FF:000001">
    <property type="entry name" value="LysR family transcriptional regulator"/>
    <property type="match status" value="1"/>
</dbReference>
<dbReference type="InterPro" id="IPR005119">
    <property type="entry name" value="LysR_subst-bd"/>
</dbReference>
<accession>A0A839IR53</accession>
<feature type="domain" description="HTH lysR-type" evidence="5">
    <location>
        <begin position="1"/>
        <end position="58"/>
    </location>
</feature>
<keyword evidence="2" id="KW-0805">Transcription regulation</keyword>
<dbReference type="InterPro" id="IPR000847">
    <property type="entry name" value="LysR_HTH_N"/>
</dbReference>
<dbReference type="GO" id="GO:0003700">
    <property type="term" value="F:DNA-binding transcription factor activity"/>
    <property type="evidence" value="ECO:0007669"/>
    <property type="project" value="InterPro"/>
</dbReference>
<keyword evidence="3" id="KW-0238">DNA-binding</keyword>
<dbReference type="AlphaFoldDB" id="A0A839IR53"/>
<evidence type="ECO:0000256" key="3">
    <source>
        <dbReference type="ARBA" id="ARBA00023125"/>
    </source>
</evidence>
<dbReference type="RefSeq" id="WP_182809541.1">
    <property type="nucleotide sequence ID" value="NZ_JACJFM010000018.1"/>
</dbReference>
<dbReference type="GO" id="GO:0000976">
    <property type="term" value="F:transcription cis-regulatory region binding"/>
    <property type="evidence" value="ECO:0007669"/>
    <property type="project" value="TreeGrafter"/>
</dbReference>
<dbReference type="PROSITE" id="PS50931">
    <property type="entry name" value="HTH_LYSR"/>
    <property type="match status" value="1"/>
</dbReference>
<dbReference type="Pfam" id="PF00126">
    <property type="entry name" value="HTH_1"/>
    <property type="match status" value="1"/>
</dbReference>
<proteinExistence type="inferred from homology"/>
<evidence type="ECO:0000259" key="5">
    <source>
        <dbReference type="PROSITE" id="PS50931"/>
    </source>
</evidence>
<dbReference type="Proteomes" id="UP000565262">
    <property type="component" value="Unassembled WGS sequence"/>
</dbReference>
<dbReference type="EMBL" id="JACJFM010000018">
    <property type="protein sequence ID" value="MBB1487765.1"/>
    <property type="molecule type" value="Genomic_DNA"/>
</dbReference>
<comment type="caution">
    <text evidence="6">The sequence shown here is derived from an EMBL/GenBank/DDBJ whole genome shotgun (WGS) entry which is preliminary data.</text>
</comment>
<evidence type="ECO:0000256" key="2">
    <source>
        <dbReference type="ARBA" id="ARBA00023015"/>
    </source>
</evidence>
<dbReference type="PANTHER" id="PTHR30126">
    <property type="entry name" value="HTH-TYPE TRANSCRIPTIONAL REGULATOR"/>
    <property type="match status" value="1"/>
</dbReference>
<dbReference type="Pfam" id="PF03466">
    <property type="entry name" value="LysR_substrate"/>
    <property type="match status" value="1"/>
</dbReference>
<reference evidence="6 7" key="1">
    <citation type="submission" date="2020-08" db="EMBL/GenBank/DDBJ databases">
        <title>Oceanospirillum sp. nov. isolated from marine sediment.</title>
        <authorList>
            <person name="Ji X."/>
        </authorList>
    </citation>
    <scope>NUCLEOTIDE SEQUENCE [LARGE SCALE GENOMIC DNA]</scope>
    <source>
        <strain evidence="6 7">D5</strain>
    </source>
</reference>
<dbReference type="Gene3D" id="1.10.10.10">
    <property type="entry name" value="Winged helix-like DNA-binding domain superfamily/Winged helix DNA-binding domain"/>
    <property type="match status" value="1"/>
</dbReference>
<keyword evidence="7" id="KW-1185">Reference proteome</keyword>
<evidence type="ECO:0000256" key="1">
    <source>
        <dbReference type="ARBA" id="ARBA00009437"/>
    </source>
</evidence>
<sequence length="294" mass="33004">MTFEQLRAFAAVVQCGTFRAAAEHIHKTQSTVSAAIQSLEREFDIQLLDRSQYRPVLTSEGKAFYKQARQLLVSSSDLEQLGHQLTAGTPQQLNIALSAMGTVPAELKAIKEFAEQTPDVSLNITTQHLSGLPEQLDTDKADLAIGPYTGLTQDYEFKELFSVRLICVAAPGYIREQTPDGVLTHKVMRQYPHILIADSGTRRAYDHVNVIPGGLRWYADDYLVKKALLLSRSGWARIPLHMVNHELKQGDLVPLQVENFANQSDVPMCLIRKRDKAHSQLAIDLWERFIALRV</sequence>
<dbReference type="PRINTS" id="PR00039">
    <property type="entry name" value="HTHLYSR"/>
</dbReference>
<evidence type="ECO:0000256" key="4">
    <source>
        <dbReference type="ARBA" id="ARBA00023163"/>
    </source>
</evidence>
<name>A0A839IR53_9GAMM</name>
<dbReference type="InterPro" id="IPR036388">
    <property type="entry name" value="WH-like_DNA-bd_sf"/>
</dbReference>
<evidence type="ECO:0000313" key="7">
    <source>
        <dbReference type="Proteomes" id="UP000565262"/>
    </source>
</evidence>
<comment type="similarity">
    <text evidence="1">Belongs to the LysR transcriptional regulatory family.</text>
</comment>
<gene>
    <name evidence="6" type="ORF">H4O21_14230</name>
</gene>
<dbReference type="Gene3D" id="3.40.190.290">
    <property type="match status" value="1"/>
</dbReference>
<evidence type="ECO:0000313" key="6">
    <source>
        <dbReference type="EMBL" id="MBB1487765.1"/>
    </source>
</evidence>
<dbReference type="SUPFAM" id="SSF46785">
    <property type="entry name" value="Winged helix' DNA-binding domain"/>
    <property type="match status" value="1"/>
</dbReference>
<keyword evidence="4" id="KW-0804">Transcription</keyword>
<organism evidence="6 7">
    <name type="scientific">Oceanospirillum sediminis</name>
    <dbReference type="NCBI Taxonomy" id="2760088"/>
    <lineage>
        <taxon>Bacteria</taxon>
        <taxon>Pseudomonadati</taxon>
        <taxon>Pseudomonadota</taxon>
        <taxon>Gammaproteobacteria</taxon>
        <taxon>Oceanospirillales</taxon>
        <taxon>Oceanospirillaceae</taxon>
        <taxon>Oceanospirillum</taxon>
    </lineage>
</organism>
<protein>
    <submittedName>
        <fullName evidence="6">LysR family transcriptional regulator</fullName>
    </submittedName>
</protein>
<dbReference type="PANTHER" id="PTHR30126:SF22">
    <property type="entry name" value="HTH-TYPE TRANSCRIPTIONAL REGULATOR YHAJ-RELATED"/>
    <property type="match status" value="1"/>
</dbReference>
<dbReference type="InterPro" id="IPR036390">
    <property type="entry name" value="WH_DNA-bd_sf"/>
</dbReference>